<name>A0AB39BFV3_9MICO</name>
<evidence type="ECO:0000313" key="1">
    <source>
        <dbReference type="EMBL" id="XDI05221.1"/>
    </source>
</evidence>
<dbReference type="RefSeq" id="WP_368497605.1">
    <property type="nucleotide sequence ID" value="NZ_CP162511.1"/>
</dbReference>
<reference evidence="1" key="1">
    <citation type="submission" date="2024-05" db="EMBL/GenBank/DDBJ databases">
        <title>Herbiconiux sp. A18JL235.</title>
        <authorList>
            <person name="Zhang G."/>
        </authorList>
    </citation>
    <scope>NUCLEOTIDE SEQUENCE</scope>
    <source>
        <strain evidence="1">A18JL235</strain>
    </source>
</reference>
<gene>
    <name evidence="1" type="ORF">ABFY20_18170</name>
</gene>
<accession>A0AB39BFV3</accession>
<dbReference type="AlphaFoldDB" id="A0AB39BFV3"/>
<proteinExistence type="predicted"/>
<dbReference type="EMBL" id="CP162511">
    <property type="protein sequence ID" value="XDI05221.1"/>
    <property type="molecule type" value="Genomic_DNA"/>
</dbReference>
<protein>
    <submittedName>
        <fullName evidence="1">Uncharacterized protein</fullName>
    </submittedName>
</protein>
<sequence length="162" mass="16780">MKTSPLVVVYGDPLTDALTRALAASGVSVLHPSAPAEVPRLGDIDALLVQVHPDALQGTVDPRACRRRVRSVLGDLAPLEEHDCRVVLLVQVPGAGSPALADGVQREIDRCGRRGAKGGLPESAVDAVVIPHSPDVADVAAKVIASLRGETAGRVEVAGSRR</sequence>
<organism evidence="1">
    <name type="scientific">Herbiconiux sp. A18JL235</name>
    <dbReference type="NCBI Taxonomy" id="3152363"/>
    <lineage>
        <taxon>Bacteria</taxon>
        <taxon>Bacillati</taxon>
        <taxon>Actinomycetota</taxon>
        <taxon>Actinomycetes</taxon>
        <taxon>Micrococcales</taxon>
        <taxon>Microbacteriaceae</taxon>
        <taxon>Herbiconiux</taxon>
    </lineage>
</organism>